<dbReference type="AlphaFoldDB" id="A0A517LAR4"/>
<protein>
    <submittedName>
        <fullName evidence="2">Uncharacterized protein</fullName>
    </submittedName>
</protein>
<gene>
    <name evidence="2" type="ORF">FKW77_003500</name>
</gene>
<feature type="region of interest" description="Disordered" evidence="1">
    <location>
        <begin position="426"/>
        <end position="475"/>
    </location>
</feature>
<keyword evidence="3" id="KW-1185">Reference proteome</keyword>
<proteinExistence type="predicted"/>
<dbReference type="Proteomes" id="UP000316270">
    <property type="component" value="Chromosome 8"/>
</dbReference>
<dbReference type="Gene3D" id="2.30.30.30">
    <property type="match status" value="1"/>
</dbReference>
<evidence type="ECO:0000256" key="1">
    <source>
        <dbReference type="SAM" id="MobiDB-lite"/>
    </source>
</evidence>
<evidence type="ECO:0000313" key="2">
    <source>
        <dbReference type="EMBL" id="QDS72714.1"/>
    </source>
</evidence>
<evidence type="ECO:0000313" key="3">
    <source>
        <dbReference type="Proteomes" id="UP000316270"/>
    </source>
</evidence>
<accession>A0A517LAR4</accession>
<name>A0A517LAR4_9PEZI</name>
<reference evidence="2 3" key="1">
    <citation type="submission" date="2019-07" db="EMBL/GenBank/DDBJ databases">
        <title>Finished genome of Venturia effusa.</title>
        <authorList>
            <person name="Young C.A."/>
            <person name="Cox M.P."/>
            <person name="Ganley A.R.D."/>
            <person name="David W.J."/>
        </authorList>
    </citation>
    <scope>NUCLEOTIDE SEQUENCE [LARGE SCALE GENOMIC DNA]</scope>
    <source>
        <strain evidence="3">albino</strain>
    </source>
</reference>
<dbReference type="EMBL" id="CP042192">
    <property type="protein sequence ID" value="QDS72714.1"/>
    <property type="molecule type" value="Genomic_DNA"/>
</dbReference>
<dbReference type="InterPro" id="IPR014722">
    <property type="entry name" value="Rib_uL2_dom2"/>
</dbReference>
<sequence>MDRNESNFSMPYNEIMSHQYEQAPGTALLATDGSRNLEHEIRHQVEGVYHRPMTIAPTEVRAALRNTIATSNYTSDELFYTQEAIPRYNPKSLRITRDLHSSDFQDQQTSVSEICHSTNMPYLFDALQSIFSRQAEKDDEKPQHSTRYNGLVGETVTVWDGPHDGLVGVVAKLIAQDALVEPYLTGDSITVPLSSLVVGGIVMDVHEVPTAFYSHYQFKSEALPQYVRTHPILIDHHNQIDVILKWLKDFDQGQNVHTLTLTNFAYFPCRTRGTDQASGDITLPPAIFPSYLNDDGSQSNEAQHQGVYDHLDLIDACSNLDTLVLQLDSSAFWEPAGRDDDILAPAIAPSLRNSHQIVKRYDLDTFLRIPTLRVLHIQGLHWMPVYEDPQANEETENTYLQIRGDLIAWLEANKPEQLELSFSTEEDEVEEEGAGVSWRGTSTRRRRNRNFTWQPSGARGRDMETVAGSSQIRKL</sequence>
<organism evidence="2 3">
    <name type="scientific">Venturia effusa</name>
    <dbReference type="NCBI Taxonomy" id="50376"/>
    <lineage>
        <taxon>Eukaryota</taxon>
        <taxon>Fungi</taxon>
        <taxon>Dikarya</taxon>
        <taxon>Ascomycota</taxon>
        <taxon>Pezizomycotina</taxon>
        <taxon>Dothideomycetes</taxon>
        <taxon>Pleosporomycetidae</taxon>
        <taxon>Venturiales</taxon>
        <taxon>Venturiaceae</taxon>
        <taxon>Venturia</taxon>
    </lineage>
</organism>